<dbReference type="Pfam" id="PF13424">
    <property type="entry name" value="TPR_12"/>
    <property type="match status" value="1"/>
</dbReference>
<organism evidence="1">
    <name type="scientific">marine sediment metagenome</name>
    <dbReference type="NCBI Taxonomy" id="412755"/>
    <lineage>
        <taxon>unclassified sequences</taxon>
        <taxon>metagenomes</taxon>
        <taxon>ecological metagenomes</taxon>
    </lineage>
</organism>
<name>X0WA41_9ZZZZ</name>
<dbReference type="PANTHER" id="PTHR47050:SF1">
    <property type="entry name" value="TETRATRICOPEPTIDE REPEAT PROTEIN 24-LIKE"/>
    <property type="match status" value="1"/>
</dbReference>
<dbReference type="PANTHER" id="PTHR47050">
    <property type="entry name" value="TETRATRICOPEPTIDE REPEAT PROTEIN 24"/>
    <property type="match status" value="1"/>
</dbReference>
<evidence type="ECO:0000313" key="1">
    <source>
        <dbReference type="EMBL" id="GAG27829.1"/>
    </source>
</evidence>
<dbReference type="InterPro" id="IPR024812">
    <property type="entry name" value="TPR_24"/>
</dbReference>
<comment type="caution">
    <text evidence="1">The sequence shown here is derived from an EMBL/GenBank/DDBJ whole genome shotgun (WGS) entry which is preliminary data.</text>
</comment>
<dbReference type="Gene3D" id="1.25.40.10">
    <property type="entry name" value="Tetratricopeptide repeat domain"/>
    <property type="match status" value="1"/>
</dbReference>
<dbReference type="InterPro" id="IPR011990">
    <property type="entry name" value="TPR-like_helical_dom_sf"/>
</dbReference>
<gene>
    <name evidence="1" type="ORF">S01H1_52195</name>
</gene>
<sequence>QIVWISHSEKMSQSYESYIISSESIHDISKLSQYSREDQILYTLTQIKHINCIKIIAPLRWIISNLSSNNKFDTKDKNAEDQRTSLSVEAFIKENYNFASEAQKIRFTGEIFLNYQEFQEAQKFFERLYDLGEKANDFTVKQIALIKIGVIHNALGNISRSLEYFEKTTLKSGDWSFVNSNSLFNIGLIVQKQGNYLKALEIYEQSLNLAQKEQKLSQQAIVLQAIGNVYYEQENLPKASEYFEESLLIYRKIGDLKGIA</sequence>
<dbReference type="SMART" id="SM00028">
    <property type="entry name" value="TPR"/>
    <property type="match status" value="3"/>
</dbReference>
<dbReference type="PROSITE" id="PS50005">
    <property type="entry name" value="TPR"/>
    <property type="match status" value="2"/>
</dbReference>
<feature type="non-terminal residue" evidence="1">
    <location>
        <position position="260"/>
    </location>
</feature>
<proteinExistence type="predicted"/>
<feature type="non-terminal residue" evidence="1">
    <location>
        <position position="1"/>
    </location>
</feature>
<protein>
    <submittedName>
        <fullName evidence="1">Uncharacterized protein</fullName>
    </submittedName>
</protein>
<dbReference type="SUPFAM" id="SSF48452">
    <property type="entry name" value="TPR-like"/>
    <property type="match status" value="1"/>
</dbReference>
<accession>X0WA41</accession>
<dbReference type="AlphaFoldDB" id="X0WA41"/>
<dbReference type="InterPro" id="IPR019734">
    <property type="entry name" value="TPR_rpt"/>
</dbReference>
<dbReference type="EMBL" id="BARS01033728">
    <property type="protein sequence ID" value="GAG27829.1"/>
    <property type="molecule type" value="Genomic_DNA"/>
</dbReference>
<reference evidence="1" key="1">
    <citation type="journal article" date="2014" name="Front. Microbiol.">
        <title>High frequency of phylogenetically diverse reductive dehalogenase-homologous genes in deep subseafloor sedimentary metagenomes.</title>
        <authorList>
            <person name="Kawai M."/>
            <person name="Futagami T."/>
            <person name="Toyoda A."/>
            <person name="Takaki Y."/>
            <person name="Nishi S."/>
            <person name="Hori S."/>
            <person name="Arai W."/>
            <person name="Tsubouchi T."/>
            <person name="Morono Y."/>
            <person name="Uchiyama I."/>
            <person name="Ito T."/>
            <person name="Fujiyama A."/>
            <person name="Inagaki F."/>
            <person name="Takami H."/>
        </authorList>
    </citation>
    <scope>NUCLEOTIDE SEQUENCE</scope>
    <source>
        <strain evidence="1">Expedition CK06-06</strain>
    </source>
</reference>